<dbReference type="InterPro" id="IPR011990">
    <property type="entry name" value="TPR-like_helical_dom_sf"/>
</dbReference>
<dbReference type="PANTHER" id="PTHR45641">
    <property type="entry name" value="TETRATRICOPEPTIDE REPEAT PROTEIN (AFU_ORTHOLOGUE AFUA_6G03870)"/>
    <property type="match status" value="1"/>
</dbReference>
<gene>
    <name evidence="4" type="ORF">OVA965_LOCUS18557</name>
    <name evidence="5" type="ORF">TMI583_LOCUS18569</name>
</gene>
<reference evidence="4" key="1">
    <citation type="submission" date="2021-02" db="EMBL/GenBank/DDBJ databases">
        <authorList>
            <person name="Nowell W R."/>
        </authorList>
    </citation>
    <scope>NUCLEOTIDE SEQUENCE</scope>
</reference>
<dbReference type="SUPFAM" id="SSF48452">
    <property type="entry name" value="TPR-like"/>
    <property type="match status" value="2"/>
</dbReference>
<keyword evidence="2 3" id="KW-0802">TPR repeat</keyword>
<evidence type="ECO:0000313" key="6">
    <source>
        <dbReference type="Proteomes" id="UP000677228"/>
    </source>
</evidence>
<comment type="caution">
    <text evidence="4">The sequence shown here is derived from an EMBL/GenBank/DDBJ whole genome shotgun (WGS) entry which is preliminary data.</text>
</comment>
<name>A0A8S2E9E8_9BILA</name>
<dbReference type="Pfam" id="PF13424">
    <property type="entry name" value="TPR_12"/>
    <property type="match status" value="3"/>
</dbReference>
<dbReference type="PROSITE" id="PS50005">
    <property type="entry name" value="TPR"/>
    <property type="match status" value="7"/>
</dbReference>
<dbReference type="EMBL" id="CAJNOK010009261">
    <property type="protein sequence ID" value="CAF1085077.1"/>
    <property type="molecule type" value="Genomic_DNA"/>
</dbReference>
<feature type="repeat" description="TPR" evidence="3">
    <location>
        <begin position="593"/>
        <end position="626"/>
    </location>
</feature>
<dbReference type="SMART" id="SM00671">
    <property type="entry name" value="SEL1"/>
    <property type="match status" value="2"/>
</dbReference>
<dbReference type="Proteomes" id="UP000682733">
    <property type="component" value="Unassembled WGS sequence"/>
</dbReference>
<evidence type="ECO:0000313" key="5">
    <source>
        <dbReference type="EMBL" id="CAF3847609.1"/>
    </source>
</evidence>
<sequence length="666" mass="76564">MNDCKALRTENIDNIFKFRFFITDLHNQLTNLHNVEYAQSKANELLTVFRGQKLTVDELSAIKQNINGYISTNTFLSATTACDVALFYSGEGSDRPERESVMFEIDINNPSQTLTSFARIQKLSYFETEDEVLFTIGAIFRIDFVESYDLVWHIKLTLTNGENDEIKVLTDHLMNEVGNLSSTMTLGSILIEMGDYDRAYKYHRLLFEELPPNNDDLAMIYNHLGVIQAHKDDKTTALEYYTKAADIAESKEKYSYLLYIYSNIATVYMAKQDYQKSLSFCKKGLELVEQPTVNNNPIGVANLYRTLGKIYFLTGVYELAHVHFNKALKWLKQTLPWNHYYITSLYAAIADVYFEQGNYKTALDLQKQVLEMEQKCLPFEHPSIGASHNNLGQTYRNLGMYTEAMKNYEITLKIYQTALPKNHTDVGLIYHNIAEIYDHLDDCENALETYQKALDILLVSSHGETAKTYNNIGMIYQKQKDYTQALICYQKALDINSQSLSQDHPVMGITYNNMGTVHLAKNNYSIALDNFKHALKIFHTPLLVDHPMLVKIYNNIALALCNMSDYTSALETLDNGLKMIQENYENFSQQDVALFYSNYGELCVNLKKYGEALDKFKKSLQIHLNLNPISTLTLAAIYKNIGETYHIIGKSNIVKRFYCEHSRQYL</sequence>
<evidence type="ECO:0000256" key="2">
    <source>
        <dbReference type="ARBA" id="ARBA00022803"/>
    </source>
</evidence>
<feature type="repeat" description="TPR" evidence="3">
    <location>
        <begin position="385"/>
        <end position="418"/>
    </location>
</feature>
<dbReference type="Gene3D" id="1.25.40.10">
    <property type="entry name" value="Tetratricopeptide repeat domain"/>
    <property type="match status" value="4"/>
</dbReference>
<dbReference type="Gene3D" id="3.90.176.10">
    <property type="entry name" value="Toxin ADP-ribosyltransferase, Chain A, domain 1"/>
    <property type="match status" value="1"/>
</dbReference>
<proteinExistence type="predicted"/>
<dbReference type="SUPFAM" id="SSF81901">
    <property type="entry name" value="HCP-like"/>
    <property type="match status" value="1"/>
</dbReference>
<dbReference type="SUPFAM" id="SSF56399">
    <property type="entry name" value="ADP-ribosylation"/>
    <property type="match status" value="1"/>
</dbReference>
<dbReference type="InterPro" id="IPR019734">
    <property type="entry name" value="TPR_rpt"/>
</dbReference>
<dbReference type="Pfam" id="PF13181">
    <property type="entry name" value="TPR_8"/>
    <property type="match status" value="1"/>
</dbReference>
<evidence type="ECO:0000256" key="1">
    <source>
        <dbReference type="ARBA" id="ARBA00022737"/>
    </source>
</evidence>
<protein>
    <submittedName>
        <fullName evidence="4">Uncharacterized protein</fullName>
    </submittedName>
</protein>
<feature type="repeat" description="TPR" evidence="3">
    <location>
        <begin position="508"/>
        <end position="541"/>
    </location>
</feature>
<dbReference type="SMART" id="SM00028">
    <property type="entry name" value="TPR"/>
    <property type="match status" value="11"/>
</dbReference>
<accession>A0A8S2E9E8</accession>
<feature type="repeat" description="TPR" evidence="3">
    <location>
        <begin position="218"/>
        <end position="251"/>
    </location>
</feature>
<dbReference type="Proteomes" id="UP000677228">
    <property type="component" value="Unassembled WGS sequence"/>
</dbReference>
<dbReference type="PANTHER" id="PTHR45641:SF1">
    <property type="entry name" value="AAA+ ATPASE DOMAIN-CONTAINING PROTEIN"/>
    <property type="match status" value="1"/>
</dbReference>
<organism evidence="4 6">
    <name type="scientific">Didymodactylos carnosus</name>
    <dbReference type="NCBI Taxonomy" id="1234261"/>
    <lineage>
        <taxon>Eukaryota</taxon>
        <taxon>Metazoa</taxon>
        <taxon>Spiralia</taxon>
        <taxon>Gnathifera</taxon>
        <taxon>Rotifera</taxon>
        <taxon>Eurotatoria</taxon>
        <taxon>Bdelloidea</taxon>
        <taxon>Philodinida</taxon>
        <taxon>Philodinidae</taxon>
        <taxon>Didymodactylos</taxon>
    </lineage>
</organism>
<dbReference type="AlphaFoldDB" id="A0A8S2E9E8"/>
<dbReference type="InterPro" id="IPR006597">
    <property type="entry name" value="Sel1-like"/>
</dbReference>
<keyword evidence="1" id="KW-0677">Repeat</keyword>
<feature type="repeat" description="TPR" evidence="3">
    <location>
        <begin position="301"/>
        <end position="334"/>
    </location>
</feature>
<feature type="repeat" description="TPR" evidence="3">
    <location>
        <begin position="466"/>
        <end position="499"/>
    </location>
</feature>
<dbReference type="Pfam" id="PF13374">
    <property type="entry name" value="TPR_10"/>
    <property type="match status" value="1"/>
</dbReference>
<feature type="repeat" description="TPR" evidence="3">
    <location>
        <begin position="343"/>
        <end position="376"/>
    </location>
</feature>
<evidence type="ECO:0000256" key="3">
    <source>
        <dbReference type="PROSITE-ProRule" id="PRU00339"/>
    </source>
</evidence>
<dbReference type="PROSITE" id="PS50293">
    <property type="entry name" value="TPR_REGION"/>
    <property type="match status" value="1"/>
</dbReference>
<dbReference type="EMBL" id="CAJOBA010009278">
    <property type="protein sequence ID" value="CAF3847609.1"/>
    <property type="molecule type" value="Genomic_DNA"/>
</dbReference>
<evidence type="ECO:0000313" key="4">
    <source>
        <dbReference type="EMBL" id="CAF1085077.1"/>
    </source>
</evidence>